<dbReference type="AlphaFoldDB" id="A0A5B8XIP8"/>
<dbReference type="Gene3D" id="1.10.150.250">
    <property type="entry name" value="Flavinator of succinate dehydrogenase"/>
    <property type="match status" value="1"/>
</dbReference>
<evidence type="ECO:0000256" key="1">
    <source>
        <dbReference type="ARBA" id="ARBA00008571"/>
    </source>
</evidence>
<evidence type="ECO:0000313" key="4">
    <source>
        <dbReference type="EMBL" id="QED23851.1"/>
    </source>
</evidence>
<dbReference type="InterPro" id="IPR036714">
    <property type="entry name" value="SDH_sf"/>
</dbReference>
<comment type="similarity">
    <text evidence="1">Belongs to the SdhE FAD assembly factor family.</text>
</comment>
<sequence length="84" mass="10212">MDDKVKKLIYQSSHRGCKETDFLLTNFAQENCINMSERELKVYEEFLSENDWDIYNWIVTNSNYEERYSFIIRGIYNNINVQKL</sequence>
<keyword evidence="3" id="KW-0143">Chaperone</keyword>
<dbReference type="FunFam" id="1.10.150.250:FF:000004">
    <property type="entry name" value="Succinate dehydrogenase assembly factor 2, mitochondrial"/>
    <property type="match status" value="1"/>
</dbReference>
<dbReference type="Pfam" id="PF03937">
    <property type="entry name" value="Sdh5"/>
    <property type="match status" value="1"/>
</dbReference>
<reference evidence="4 5" key="1">
    <citation type="journal article" date="2019" name="ISME J.">
        <title>Deianiraea, an extracellular bacterium associated with the ciliate Paramecium, suggests an alternative scenario for the evolution of Rickettsiales.</title>
        <authorList>
            <person name="Castelli M."/>
            <person name="Sabaneyeva E."/>
            <person name="Lanzoni O."/>
            <person name="Lebedeva N."/>
            <person name="Floriano A.M."/>
            <person name="Gaiarsa S."/>
            <person name="Benken K."/>
            <person name="Modeo L."/>
            <person name="Bandi C."/>
            <person name="Potekhin A."/>
            <person name="Sassera D."/>
            <person name="Petroni G."/>
        </authorList>
    </citation>
    <scope>NUCLEOTIDE SEQUENCE [LARGE SCALE GENOMIC DNA]</scope>
    <source>
        <strain evidence="4">CyL4-1</strain>
    </source>
</reference>
<gene>
    <name evidence="4" type="ORF">Deia_01070</name>
</gene>
<dbReference type="Proteomes" id="UP000321934">
    <property type="component" value="Chromosome"/>
</dbReference>
<dbReference type="PANTHER" id="PTHR12469">
    <property type="entry name" value="PROTEIN EMI5 HOMOLOG, MITOCHONDRIAL"/>
    <property type="match status" value="1"/>
</dbReference>
<evidence type="ECO:0000256" key="2">
    <source>
        <dbReference type="ARBA" id="ARBA00019418"/>
    </source>
</evidence>
<organism evidence="4 5">
    <name type="scientific">Candidatus Deianiraea vastatrix</name>
    <dbReference type="NCBI Taxonomy" id="2163644"/>
    <lineage>
        <taxon>Bacteria</taxon>
        <taxon>Pseudomonadati</taxon>
        <taxon>Pseudomonadota</taxon>
        <taxon>Alphaproteobacteria</taxon>
        <taxon>Rickettsiales</taxon>
        <taxon>Candidatus Deianiraeaceae</taxon>
        <taxon>Candidatus Deianiraea</taxon>
    </lineage>
</organism>
<proteinExistence type="inferred from homology"/>
<protein>
    <recommendedName>
        <fullName evidence="2">FAD assembly factor SdhE</fullName>
    </recommendedName>
</protein>
<dbReference type="GO" id="GO:0006099">
    <property type="term" value="P:tricarboxylic acid cycle"/>
    <property type="evidence" value="ECO:0007669"/>
    <property type="project" value="TreeGrafter"/>
</dbReference>
<name>A0A5B8XIP8_9RICK</name>
<dbReference type="EMBL" id="CP029077">
    <property type="protein sequence ID" value="QED23851.1"/>
    <property type="molecule type" value="Genomic_DNA"/>
</dbReference>
<dbReference type="SUPFAM" id="SSF109910">
    <property type="entry name" value="YgfY-like"/>
    <property type="match status" value="1"/>
</dbReference>
<evidence type="ECO:0000313" key="5">
    <source>
        <dbReference type="Proteomes" id="UP000321934"/>
    </source>
</evidence>
<accession>A0A5B8XIP8</accession>
<keyword evidence="5" id="KW-1185">Reference proteome</keyword>
<dbReference type="PANTHER" id="PTHR12469:SF2">
    <property type="entry name" value="SUCCINATE DEHYDROGENASE ASSEMBLY FACTOR 2, MITOCHONDRIAL"/>
    <property type="match status" value="1"/>
</dbReference>
<evidence type="ECO:0000256" key="3">
    <source>
        <dbReference type="ARBA" id="ARBA00023186"/>
    </source>
</evidence>
<dbReference type="InterPro" id="IPR005631">
    <property type="entry name" value="SDH"/>
</dbReference>